<dbReference type="GO" id="GO:0003899">
    <property type="term" value="F:DNA-directed RNA polymerase activity"/>
    <property type="evidence" value="ECO:0007669"/>
    <property type="project" value="UniProtKB-EC"/>
</dbReference>
<evidence type="ECO:0000313" key="7">
    <source>
        <dbReference type="EMBL" id="KAF0718171.1"/>
    </source>
</evidence>
<protein>
    <recommendedName>
        <fullName evidence="1">DNA-directed RNA polymerase</fullName>
        <ecNumber evidence="1">2.7.7.6</ecNumber>
    </recommendedName>
</protein>
<evidence type="ECO:0000256" key="5">
    <source>
        <dbReference type="ARBA" id="ARBA00023163"/>
    </source>
</evidence>
<dbReference type="GO" id="GO:0000428">
    <property type="term" value="C:DNA-directed RNA polymerase complex"/>
    <property type="evidence" value="ECO:0007669"/>
    <property type="project" value="UniProtKB-KW"/>
</dbReference>
<keyword evidence="8" id="KW-1185">Reference proteome</keyword>
<comment type="caution">
    <text evidence="7">The sequence shown here is derived from an EMBL/GenBank/DDBJ whole genome shotgun (WGS) entry which is preliminary data.</text>
</comment>
<name>A0A6G0W177_APHCR</name>
<keyword evidence="3" id="KW-0808">Transferase</keyword>
<evidence type="ECO:0000313" key="8">
    <source>
        <dbReference type="Proteomes" id="UP000478052"/>
    </source>
</evidence>
<organism evidence="7 8">
    <name type="scientific">Aphis craccivora</name>
    <name type="common">Cowpea aphid</name>
    <dbReference type="NCBI Taxonomy" id="307492"/>
    <lineage>
        <taxon>Eukaryota</taxon>
        <taxon>Metazoa</taxon>
        <taxon>Ecdysozoa</taxon>
        <taxon>Arthropoda</taxon>
        <taxon>Hexapoda</taxon>
        <taxon>Insecta</taxon>
        <taxon>Pterygota</taxon>
        <taxon>Neoptera</taxon>
        <taxon>Paraneoptera</taxon>
        <taxon>Hemiptera</taxon>
        <taxon>Sternorrhyncha</taxon>
        <taxon>Aphidomorpha</taxon>
        <taxon>Aphidoidea</taxon>
        <taxon>Aphididae</taxon>
        <taxon>Aphidini</taxon>
        <taxon>Aphis</taxon>
        <taxon>Aphis</taxon>
    </lineage>
</organism>
<keyword evidence="2 7" id="KW-0240">DNA-directed RNA polymerase</keyword>
<dbReference type="EMBL" id="VUJU01009710">
    <property type="protein sequence ID" value="KAF0718171.1"/>
    <property type="molecule type" value="Genomic_DNA"/>
</dbReference>
<keyword evidence="4" id="KW-0548">Nucleotidyltransferase</keyword>
<dbReference type="AlphaFoldDB" id="A0A6G0W177"/>
<evidence type="ECO:0000256" key="4">
    <source>
        <dbReference type="ARBA" id="ARBA00022695"/>
    </source>
</evidence>
<evidence type="ECO:0000256" key="1">
    <source>
        <dbReference type="ARBA" id="ARBA00012418"/>
    </source>
</evidence>
<evidence type="ECO:0000259" key="6">
    <source>
        <dbReference type="Pfam" id="PF05000"/>
    </source>
</evidence>
<feature type="domain" description="RNA polymerase Rpb1" evidence="6">
    <location>
        <begin position="53"/>
        <end position="132"/>
    </location>
</feature>
<dbReference type="GO" id="GO:0006351">
    <property type="term" value="P:DNA-templated transcription"/>
    <property type="evidence" value="ECO:0007669"/>
    <property type="project" value="InterPro"/>
</dbReference>
<accession>A0A6G0W177</accession>
<dbReference type="Proteomes" id="UP000478052">
    <property type="component" value="Unassembled WGS sequence"/>
</dbReference>
<dbReference type="InterPro" id="IPR007083">
    <property type="entry name" value="RNA_pol_Rpb1_4"/>
</dbReference>
<dbReference type="GO" id="GO:0003677">
    <property type="term" value="F:DNA binding"/>
    <property type="evidence" value="ECO:0007669"/>
    <property type="project" value="InterPro"/>
</dbReference>
<dbReference type="Gene3D" id="1.10.132.30">
    <property type="match status" value="1"/>
</dbReference>
<proteinExistence type="predicted"/>
<dbReference type="SUPFAM" id="SSF64484">
    <property type="entry name" value="beta and beta-prime subunits of DNA dependent RNA-polymerase"/>
    <property type="match status" value="1"/>
</dbReference>
<keyword evidence="5" id="KW-0804">Transcription</keyword>
<dbReference type="InterPro" id="IPR038120">
    <property type="entry name" value="Rpb1_funnel_sf"/>
</dbReference>
<reference evidence="7 8" key="1">
    <citation type="submission" date="2019-08" db="EMBL/GenBank/DDBJ databases">
        <title>Whole genome of Aphis craccivora.</title>
        <authorList>
            <person name="Voronova N.V."/>
            <person name="Shulinski R.S."/>
            <person name="Bandarenka Y.V."/>
            <person name="Zhorov D.G."/>
            <person name="Warner D."/>
        </authorList>
    </citation>
    <scope>NUCLEOTIDE SEQUENCE [LARGE SCALE GENOMIC DNA]</scope>
    <source>
        <strain evidence="7">180601</strain>
        <tissue evidence="7">Whole Body</tissue>
    </source>
</reference>
<dbReference type="Pfam" id="PF05000">
    <property type="entry name" value="RNA_pol_Rpb1_4"/>
    <property type="match status" value="1"/>
</dbReference>
<dbReference type="OrthoDB" id="6507662at2759"/>
<gene>
    <name evidence="7" type="ORF">FWK35_00030717</name>
</gene>
<evidence type="ECO:0000256" key="2">
    <source>
        <dbReference type="ARBA" id="ARBA00022478"/>
    </source>
</evidence>
<sequence length="187" mass="20453">MSVCGLNLCTPCFSHEQLHVPCSQVEDVLVTEKADHLRQTAIDESKTTGTLAAQESLDIEYIDEEAMNIKLAESYSKSNHFALMVQSGAKVSTVKTIQKPCCLGQIVLEGIRPPMMISGRTSPSFPQLQRIPDPVGATFHLGGHYGLLSEKVDSSINKYFDTNNAKAVPTASSVPKLKKRILIIDDH</sequence>
<evidence type="ECO:0000256" key="3">
    <source>
        <dbReference type="ARBA" id="ARBA00022679"/>
    </source>
</evidence>
<dbReference type="EC" id="2.7.7.6" evidence="1"/>